<evidence type="ECO:0000256" key="5">
    <source>
        <dbReference type="ARBA" id="ARBA00023136"/>
    </source>
</evidence>
<evidence type="ECO:0000256" key="1">
    <source>
        <dbReference type="ARBA" id="ARBA00004651"/>
    </source>
</evidence>
<keyword evidence="6 10" id="KW-0407">Ion channel</keyword>
<feature type="binding site" evidence="10">
    <location>
        <position position="73"/>
    </location>
    <ligand>
        <name>Na(+)</name>
        <dbReference type="ChEBI" id="CHEBI:29101"/>
        <note>structural</note>
    </ligand>
</feature>
<dbReference type="Pfam" id="PF02537">
    <property type="entry name" value="CRCB"/>
    <property type="match status" value="1"/>
</dbReference>
<keyword evidence="2 10" id="KW-1003">Cell membrane</keyword>
<keyword evidence="10" id="KW-0406">Ion transport</keyword>
<keyword evidence="4 10" id="KW-1133">Transmembrane helix</keyword>
<evidence type="ECO:0000256" key="2">
    <source>
        <dbReference type="ARBA" id="ARBA00022475"/>
    </source>
</evidence>
<dbReference type="HAMAP" id="MF_00454">
    <property type="entry name" value="FluC"/>
    <property type="match status" value="1"/>
</dbReference>
<evidence type="ECO:0000256" key="10">
    <source>
        <dbReference type="HAMAP-Rule" id="MF_00454"/>
    </source>
</evidence>
<comment type="function">
    <text evidence="9 10">Fluoride-specific ion channel. Important for reducing fluoride concentration in the cell, thus reducing its toxicity.</text>
</comment>
<keyword evidence="10" id="KW-0813">Transport</keyword>
<evidence type="ECO:0000256" key="3">
    <source>
        <dbReference type="ARBA" id="ARBA00022692"/>
    </source>
</evidence>
<evidence type="ECO:0000256" key="9">
    <source>
        <dbReference type="ARBA" id="ARBA00049940"/>
    </source>
</evidence>
<comment type="similarity">
    <text evidence="7 10">Belongs to the fluoride channel Fluc/FEX (TC 1.A.43) family.</text>
</comment>
<dbReference type="GO" id="GO:0046872">
    <property type="term" value="F:metal ion binding"/>
    <property type="evidence" value="ECO:0007669"/>
    <property type="project" value="UniProtKB-KW"/>
</dbReference>
<feature type="transmembrane region" description="Helical" evidence="10">
    <location>
        <begin position="32"/>
        <end position="55"/>
    </location>
</feature>
<dbReference type="PANTHER" id="PTHR28259">
    <property type="entry name" value="FLUORIDE EXPORT PROTEIN 1-RELATED"/>
    <property type="match status" value="1"/>
</dbReference>
<feature type="transmembrane region" description="Helical" evidence="10">
    <location>
        <begin position="101"/>
        <end position="119"/>
    </location>
</feature>
<dbReference type="InterPro" id="IPR003691">
    <property type="entry name" value="FluC"/>
</dbReference>
<dbReference type="PANTHER" id="PTHR28259:SF1">
    <property type="entry name" value="FLUORIDE EXPORT PROTEIN 1-RELATED"/>
    <property type="match status" value="1"/>
</dbReference>
<dbReference type="AlphaFoldDB" id="A0A7W5A9V0"/>
<keyword evidence="10" id="KW-0915">Sodium</keyword>
<comment type="activity regulation">
    <text evidence="10">Na(+) is not transported, but it plays an essential structural role and its presence is essential for fluoride channel function.</text>
</comment>
<name>A0A7W5A9V0_9ACTN</name>
<comment type="caution">
    <text evidence="11">The sequence shown here is derived from an EMBL/GenBank/DDBJ whole genome shotgun (WGS) entry which is preliminary data.</text>
</comment>
<keyword evidence="5 10" id="KW-0472">Membrane</keyword>
<dbReference type="GO" id="GO:0062054">
    <property type="term" value="F:fluoride channel activity"/>
    <property type="evidence" value="ECO:0007669"/>
    <property type="project" value="UniProtKB-UniRule"/>
</dbReference>
<dbReference type="NCBIfam" id="TIGR00494">
    <property type="entry name" value="crcB"/>
    <property type="match status" value="1"/>
</dbReference>
<dbReference type="Proteomes" id="UP000577707">
    <property type="component" value="Unassembled WGS sequence"/>
</dbReference>
<comment type="subcellular location">
    <subcellularLocation>
        <location evidence="1 10">Cell membrane</location>
        <topology evidence="1 10">Multi-pass membrane protein</topology>
    </subcellularLocation>
</comment>
<proteinExistence type="inferred from homology"/>
<feature type="binding site" evidence="10">
    <location>
        <position position="76"/>
    </location>
    <ligand>
        <name>Na(+)</name>
        <dbReference type="ChEBI" id="CHEBI:29101"/>
        <note>structural</note>
    </ligand>
</feature>
<protein>
    <recommendedName>
        <fullName evidence="10">Fluoride-specific ion channel FluC</fullName>
    </recommendedName>
</protein>
<reference evidence="11 12" key="1">
    <citation type="submission" date="2020-08" db="EMBL/GenBank/DDBJ databases">
        <title>Genomic Encyclopedia of Type Strains, Phase III (KMG-III): the genomes of soil and plant-associated and newly described type strains.</title>
        <authorList>
            <person name="Whitman W."/>
        </authorList>
    </citation>
    <scope>NUCLEOTIDE SEQUENCE [LARGE SCALE GENOMIC DNA]</scope>
    <source>
        <strain evidence="11 12">CECT 3302</strain>
    </source>
</reference>
<dbReference type="GO" id="GO:0140114">
    <property type="term" value="P:cellular detoxification of fluoride"/>
    <property type="evidence" value="ECO:0007669"/>
    <property type="project" value="UniProtKB-UniRule"/>
</dbReference>
<evidence type="ECO:0000313" key="12">
    <source>
        <dbReference type="Proteomes" id="UP000577707"/>
    </source>
</evidence>
<dbReference type="EMBL" id="JACHXG010000020">
    <property type="protein sequence ID" value="MBB3092283.1"/>
    <property type="molecule type" value="Genomic_DNA"/>
</dbReference>
<dbReference type="GO" id="GO:0005886">
    <property type="term" value="C:plasma membrane"/>
    <property type="evidence" value="ECO:0007669"/>
    <property type="project" value="UniProtKB-SubCell"/>
</dbReference>
<dbReference type="RefSeq" id="WP_183552106.1">
    <property type="nucleotide sequence ID" value="NZ_BMQT01000005.1"/>
</dbReference>
<evidence type="ECO:0000313" key="11">
    <source>
        <dbReference type="EMBL" id="MBB3092283.1"/>
    </source>
</evidence>
<evidence type="ECO:0000256" key="6">
    <source>
        <dbReference type="ARBA" id="ARBA00023303"/>
    </source>
</evidence>
<keyword evidence="10" id="KW-0479">Metal-binding</keyword>
<accession>A0A7W5A9V0</accession>
<sequence>MTALLVLLGGAVGAPARYLTDLYVREWTGSDYPWGTMVVNAVGSLVLGLLAGAAAGGVLPGWVLTLAGTGFCGALTTFSTFSYETVRLAENGRWRSAVLNVVGSLAIGTIAVSLGWAAGSGL</sequence>
<gene>
    <name evidence="10" type="primary">fluC</name>
    <name evidence="10" type="synonym">crcB</name>
    <name evidence="11" type="ORF">FHS12_005260</name>
</gene>
<keyword evidence="3 10" id="KW-0812">Transmembrane</keyword>
<evidence type="ECO:0000256" key="8">
    <source>
        <dbReference type="ARBA" id="ARBA00035585"/>
    </source>
</evidence>
<organism evidence="11 12">
    <name type="scientific">Nocardioides albus</name>
    <dbReference type="NCBI Taxonomy" id="1841"/>
    <lineage>
        <taxon>Bacteria</taxon>
        <taxon>Bacillati</taxon>
        <taxon>Actinomycetota</taxon>
        <taxon>Actinomycetes</taxon>
        <taxon>Propionibacteriales</taxon>
        <taxon>Nocardioidaceae</taxon>
        <taxon>Nocardioides</taxon>
    </lineage>
</organism>
<feature type="transmembrane region" description="Helical" evidence="10">
    <location>
        <begin position="62"/>
        <end position="81"/>
    </location>
</feature>
<comment type="catalytic activity">
    <reaction evidence="8">
        <text>fluoride(in) = fluoride(out)</text>
        <dbReference type="Rhea" id="RHEA:76159"/>
        <dbReference type="ChEBI" id="CHEBI:17051"/>
    </reaction>
    <physiologicalReaction direction="left-to-right" evidence="8">
        <dbReference type="Rhea" id="RHEA:76160"/>
    </physiologicalReaction>
</comment>
<evidence type="ECO:0000256" key="4">
    <source>
        <dbReference type="ARBA" id="ARBA00022989"/>
    </source>
</evidence>
<keyword evidence="12" id="KW-1185">Reference proteome</keyword>
<evidence type="ECO:0000256" key="7">
    <source>
        <dbReference type="ARBA" id="ARBA00035120"/>
    </source>
</evidence>